<dbReference type="RefSeq" id="WP_011114950.1">
    <property type="nucleotide sequence ID" value="NC_004917.1"/>
</dbReference>
<name>Q7VJY5_HELHP</name>
<evidence type="ECO:0000313" key="2">
    <source>
        <dbReference type="Proteomes" id="UP000002495"/>
    </source>
</evidence>
<gene>
    <name evidence="1" type="ordered locus">HH_0107</name>
</gene>
<sequence>MSILASIDFSRYNINLIGIEDNYPQDAGIYEFLTVRGFREIIQLGCDRFFEKI</sequence>
<dbReference type="OrthoDB" id="9810122at2"/>
<dbReference type="HOGENOM" id="CLU_3062212_0_0_7"/>
<dbReference type="STRING" id="235279.HH_0107"/>
<dbReference type="Proteomes" id="UP000002495">
    <property type="component" value="Chromosome"/>
</dbReference>
<accession>Q7VJY5</accession>
<proteinExistence type="predicted"/>
<dbReference type="AlphaFoldDB" id="Q7VJY5"/>
<reference evidence="1 2" key="1">
    <citation type="journal article" date="2003" name="Proc. Natl. Acad. Sci. U.S.A.">
        <title>The complete genome sequence of the carcinogenic bacterium Helicobacter hepaticus.</title>
        <authorList>
            <person name="Suerbaum S."/>
            <person name="Josenhans C."/>
            <person name="Sterzenbach T."/>
            <person name="Drescher B."/>
            <person name="Brandt P."/>
            <person name="Bell M."/>
            <person name="Droege M."/>
            <person name="Fartmann B."/>
            <person name="Fischer H.-P."/>
            <person name="Ge Z."/>
            <person name="Hoerster A."/>
            <person name="Holland R."/>
            <person name="Klein K."/>
            <person name="Koenig J."/>
            <person name="Macko L."/>
            <person name="Mendz G.L."/>
            <person name="Nyakatura G."/>
            <person name="Schauer D.B."/>
            <person name="Shen Z."/>
            <person name="Weber J."/>
            <person name="Frosch M."/>
            <person name="Fox J.G."/>
        </authorList>
    </citation>
    <scope>NUCLEOTIDE SEQUENCE [LARGE SCALE GENOMIC DNA]</scope>
    <source>
        <strain evidence="2">ATCC 51449 / 3B1</strain>
    </source>
</reference>
<organism evidence="1 2">
    <name type="scientific">Helicobacter hepaticus (strain ATCC 51449 / 3B1)</name>
    <dbReference type="NCBI Taxonomy" id="235279"/>
    <lineage>
        <taxon>Bacteria</taxon>
        <taxon>Pseudomonadati</taxon>
        <taxon>Campylobacterota</taxon>
        <taxon>Epsilonproteobacteria</taxon>
        <taxon>Campylobacterales</taxon>
        <taxon>Helicobacteraceae</taxon>
        <taxon>Helicobacter</taxon>
    </lineage>
</organism>
<evidence type="ECO:0000313" key="1">
    <source>
        <dbReference type="EMBL" id="AAP76704.1"/>
    </source>
</evidence>
<dbReference type="EMBL" id="AE017125">
    <property type="protein sequence ID" value="AAP76704.1"/>
    <property type="molecule type" value="Genomic_DNA"/>
</dbReference>
<dbReference type="KEGG" id="hhe:HH_0107"/>
<keyword evidence="2" id="KW-1185">Reference proteome</keyword>
<protein>
    <submittedName>
        <fullName evidence="1">Uncharacterized protein</fullName>
    </submittedName>
</protein>